<feature type="region of interest" description="Disordered" evidence="1">
    <location>
        <begin position="177"/>
        <end position="196"/>
    </location>
</feature>
<feature type="region of interest" description="Disordered" evidence="1">
    <location>
        <begin position="69"/>
        <end position="135"/>
    </location>
</feature>
<evidence type="ECO:0000256" key="1">
    <source>
        <dbReference type="SAM" id="MobiDB-lite"/>
    </source>
</evidence>
<dbReference type="EMBL" id="HBNR01036165">
    <property type="protein sequence ID" value="CAE4592323.1"/>
    <property type="molecule type" value="Transcribed_RNA"/>
</dbReference>
<gene>
    <name evidence="2" type="ORF">AMON00008_LOCUS24878</name>
</gene>
<feature type="compositionally biased region" description="Low complexity" evidence="1">
    <location>
        <begin position="227"/>
        <end position="239"/>
    </location>
</feature>
<reference evidence="2" key="1">
    <citation type="submission" date="2021-01" db="EMBL/GenBank/DDBJ databases">
        <authorList>
            <person name="Corre E."/>
            <person name="Pelletier E."/>
            <person name="Niang G."/>
            <person name="Scheremetjew M."/>
            <person name="Finn R."/>
            <person name="Kale V."/>
            <person name="Holt S."/>
            <person name="Cochrane G."/>
            <person name="Meng A."/>
            <person name="Brown T."/>
            <person name="Cohen L."/>
        </authorList>
    </citation>
    <scope>NUCLEOTIDE SEQUENCE</scope>
    <source>
        <strain evidence="2">CCMP3105</strain>
    </source>
</reference>
<name>A0A7S4QT06_9DINO</name>
<dbReference type="AlphaFoldDB" id="A0A7S4QT06"/>
<proteinExistence type="predicted"/>
<feature type="compositionally biased region" description="Basic and acidic residues" evidence="1">
    <location>
        <begin position="75"/>
        <end position="85"/>
    </location>
</feature>
<organism evidence="2">
    <name type="scientific">Alexandrium monilatum</name>
    <dbReference type="NCBI Taxonomy" id="311494"/>
    <lineage>
        <taxon>Eukaryota</taxon>
        <taxon>Sar</taxon>
        <taxon>Alveolata</taxon>
        <taxon>Dinophyceae</taxon>
        <taxon>Gonyaulacales</taxon>
        <taxon>Pyrocystaceae</taxon>
        <taxon>Alexandrium</taxon>
    </lineage>
</organism>
<evidence type="ECO:0000313" key="2">
    <source>
        <dbReference type="EMBL" id="CAE4592323.1"/>
    </source>
</evidence>
<accession>A0A7S4QT06</accession>
<feature type="region of interest" description="Disordered" evidence="1">
    <location>
        <begin position="227"/>
        <end position="256"/>
    </location>
</feature>
<protein>
    <submittedName>
        <fullName evidence="2">Uncharacterized protein</fullName>
    </submittedName>
</protein>
<sequence>MLLRNGTSKLASAAAGRFLVAARRRPLAAAASPFAARTMPLWRGARCLFGGVSFESASTPARVRLAQCGGGVSPERSDRCDDRRGVASGPSPRAPRGLSPRRCREGTNAVVRPPTSSKATSVPFGRATPGPLGPTFQRTWKSQSFGNRAASASTATALRSTASTAECTAAACTSLSDRPGAAGCTPAAWSASSATQLPTPQTAFSWSSRTAFTGAADACRAAAKAASGKGEARGSGASRDTGDSSNGALRRSTCPNRRGSVKASFVVLPLPFPQPPVNSNCSLLKRGGQARQARLSLVPGFVDLEALKAEALHTVHHQRSSHPTVKHQVGAAAIQFQPEVLSPTLGHHDRTG</sequence>